<dbReference type="Gene3D" id="2.30.30.140">
    <property type="match status" value="1"/>
</dbReference>
<keyword evidence="11" id="KW-1185">Reference proteome</keyword>
<dbReference type="SMART" id="SM00293">
    <property type="entry name" value="PWWP"/>
    <property type="match status" value="1"/>
</dbReference>
<evidence type="ECO:0008006" key="12">
    <source>
        <dbReference type="Google" id="ProtNLM"/>
    </source>
</evidence>
<dbReference type="Gene3D" id="1.20.920.10">
    <property type="entry name" value="Bromodomain-like"/>
    <property type="match status" value="1"/>
</dbReference>
<organism evidence="10">
    <name type="scientific">Medioppia subpectinata</name>
    <dbReference type="NCBI Taxonomy" id="1979941"/>
    <lineage>
        <taxon>Eukaryota</taxon>
        <taxon>Metazoa</taxon>
        <taxon>Ecdysozoa</taxon>
        <taxon>Arthropoda</taxon>
        <taxon>Chelicerata</taxon>
        <taxon>Arachnida</taxon>
        <taxon>Acari</taxon>
        <taxon>Acariformes</taxon>
        <taxon>Sarcoptiformes</taxon>
        <taxon>Oribatida</taxon>
        <taxon>Brachypylina</taxon>
        <taxon>Oppioidea</taxon>
        <taxon>Oppiidae</taxon>
        <taxon>Medioppia</taxon>
    </lineage>
</organism>
<dbReference type="EMBL" id="OC860788">
    <property type="protein sequence ID" value="CAD7628896.1"/>
    <property type="molecule type" value="Genomic_DNA"/>
</dbReference>
<dbReference type="GO" id="GO:0005737">
    <property type="term" value="C:cytoplasm"/>
    <property type="evidence" value="ECO:0007669"/>
    <property type="project" value="TreeGrafter"/>
</dbReference>
<keyword evidence="3" id="KW-0862">Zinc</keyword>
<keyword evidence="2" id="KW-0863">Zinc-finger</keyword>
<dbReference type="InterPro" id="IPR000313">
    <property type="entry name" value="PWWP_dom"/>
</dbReference>
<dbReference type="GO" id="GO:0008270">
    <property type="term" value="F:zinc ion binding"/>
    <property type="evidence" value="ECO:0007669"/>
    <property type="project" value="UniProtKB-KW"/>
</dbReference>
<protein>
    <recommendedName>
        <fullName evidence="12">Protein kinase C-binding protein 1</fullName>
    </recommendedName>
</protein>
<evidence type="ECO:0000256" key="6">
    <source>
        <dbReference type="PROSITE-ProRule" id="PRU00035"/>
    </source>
</evidence>
<dbReference type="InterPro" id="IPR018359">
    <property type="entry name" value="Bromodomain_CS"/>
</dbReference>
<evidence type="ECO:0000256" key="7">
    <source>
        <dbReference type="SAM" id="Coils"/>
    </source>
</evidence>
<feature type="non-terminal residue" evidence="10">
    <location>
        <position position="1"/>
    </location>
</feature>
<dbReference type="PROSITE" id="PS50812">
    <property type="entry name" value="PWWP"/>
    <property type="match status" value="1"/>
</dbReference>
<name>A0A7R9KTS6_9ACAR</name>
<dbReference type="Pfam" id="PF00439">
    <property type="entry name" value="Bromodomain"/>
    <property type="match status" value="1"/>
</dbReference>
<keyword evidence="1" id="KW-0479">Metal-binding</keyword>
<dbReference type="Proteomes" id="UP000759131">
    <property type="component" value="Unassembled WGS sequence"/>
</dbReference>
<accession>A0A7R9KTS6</accession>
<dbReference type="PROSITE" id="PS50014">
    <property type="entry name" value="BROMODOMAIN_2"/>
    <property type="match status" value="1"/>
</dbReference>
<dbReference type="PROSITE" id="PS00633">
    <property type="entry name" value="BROMODOMAIN_1"/>
    <property type="match status" value="1"/>
</dbReference>
<keyword evidence="4" id="KW-0007">Acetylation</keyword>
<dbReference type="CDD" id="cd20160">
    <property type="entry name" value="PWWP_PRKCBP1"/>
    <property type="match status" value="1"/>
</dbReference>
<dbReference type="GO" id="GO:0003714">
    <property type="term" value="F:transcription corepressor activity"/>
    <property type="evidence" value="ECO:0007669"/>
    <property type="project" value="TreeGrafter"/>
</dbReference>
<dbReference type="SUPFAM" id="SSF47370">
    <property type="entry name" value="Bromodomain"/>
    <property type="match status" value="1"/>
</dbReference>
<evidence type="ECO:0000313" key="11">
    <source>
        <dbReference type="Proteomes" id="UP000759131"/>
    </source>
</evidence>
<feature type="domain" description="PWWP" evidence="9">
    <location>
        <begin position="182"/>
        <end position="234"/>
    </location>
</feature>
<feature type="coiled-coil region" evidence="7">
    <location>
        <begin position="499"/>
        <end position="540"/>
    </location>
</feature>
<dbReference type="Pfam" id="PF00855">
    <property type="entry name" value="PWWP"/>
    <property type="match status" value="1"/>
</dbReference>
<evidence type="ECO:0000259" key="8">
    <source>
        <dbReference type="PROSITE" id="PS50014"/>
    </source>
</evidence>
<dbReference type="InterPro" id="IPR001487">
    <property type="entry name" value="Bromodomain"/>
</dbReference>
<sequence>CKACLRSYHQKCSSLKRSPSAVDNRLCPECTDIMKAEEETNRSGCMQWLNGNVDDLSELLKYTIETVRAADKNCSFYEPVSTQLYPEYRNLIVNPMDLSQVDSNIKNKTYASTNSFLADIKWIFHNCIVFNSGVNNALISEVKNILRVAKQECEEIEICPDCYYNYYTMEEDNYFSAVCRRPHAIVWAKLKGHPYWPAKVIRYNEVRNEVDVRFFGTHDKCWLKPEKCFMISQNYPNNKKPTKFDQNKFDEAIRDMNRHVDQLEEKHAGKFSFHDKHVVFTVDQLYLNENPMATQRAVEFDSHDKLNGHKKVLNSYNGIAYKTLKVKTSKFDVRNHLKDCHDSAEEHKSPPIKRFKHNELNVSTKAQTNRCLSQSIGVRQELNSSIESDNSLFESRNDLKSDSHFDSNANNCKDLDENNRRFSFTHKDDIQSNHSSSSVLSKSKTYTVSGKSSEIINIDKSVAIESNSIEMDCNIGSNKSKTSLSSPSKDINLISNTFYRKLEEENNEINIKMSALEEENEDYKRTNEEFEKSIDEIKRKQCHTAVLLEYVLLYGRVSAQALEPTFKDMPSTTT</sequence>
<dbReference type="OrthoDB" id="298344at2759"/>
<evidence type="ECO:0000313" key="10">
    <source>
        <dbReference type="EMBL" id="CAD7628896.1"/>
    </source>
</evidence>
<evidence type="ECO:0000256" key="1">
    <source>
        <dbReference type="ARBA" id="ARBA00022723"/>
    </source>
</evidence>
<evidence type="ECO:0000256" key="5">
    <source>
        <dbReference type="ARBA" id="ARBA00023117"/>
    </source>
</evidence>
<dbReference type="EMBL" id="CAJPIZ010006213">
    <property type="protein sequence ID" value="CAG2109326.1"/>
    <property type="molecule type" value="Genomic_DNA"/>
</dbReference>
<reference evidence="10" key="1">
    <citation type="submission" date="2020-11" db="EMBL/GenBank/DDBJ databases">
        <authorList>
            <person name="Tran Van P."/>
        </authorList>
    </citation>
    <scope>NUCLEOTIDE SEQUENCE</scope>
</reference>
<evidence type="ECO:0000256" key="4">
    <source>
        <dbReference type="ARBA" id="ARBA00022990"/>
    </source>
</evidence>
<dbReference type="AlphaFoldDB" id="A0A7R9KTS6"/>
<evidence type="ECO:0000256" key="2">
    <source>
        <dbReference type="ARBA" id="ARBA00022771"/>
    </source>
</evidence>
<proteinExistence type="predicted"/>
<dbReference type="SUPFAM" id="SSF63748">
    <property type="entry name" value="Tudor/PWWP/MBT"/>
    <property type="match status" value="1"/>
</dbReference>
<dbReference type="InterPro" id="IPR036427">
    <property type="entry name" value="Bromodomain-like_sf"/>
</dbReference>
<gene>
    <name evidence="10" type="ORF">OSB1V03_LOCUS9314</name>
</gene>
<keyword evidence="5 6" id="KW-0103">Bromodomain</keyword>
<evidence type="ECO:0000259" key="9">
    <source>
        <dbReference type="PROSITE" id="PS50812"/>
    </source>
</evidence>
<dbReference type="PANTHER" id="PTHR46453">
    <property type="entry name" value="PROTEIN KINASE C-BINDING PROTEIN 1"/>
    <property type="match status" value="1"/>
</dbReference>
<keyword evidence="7" id="KW-0175">Coiled coil</keyword>
<feature type="domain" description="Bromo" evidence="8">
    <location>
        <begin position="68"/>
        <end position="138"/>
    </location>
</feature>
<dbReference type="PANTHER" id="PTHR46453:SF5">
    <property type="entry name" value="PROTEIN KINASE C-BINDING PROTEIN 1 ISOFORM X1"/>
    <property type="match status" value="1"/>
</dbReference>
<evidence type="ECO:0000256" key="3">
    <source>
        <dbReference type="ARBA" id="ARBA00022833"/>
    </source>
</evidence>
<dbReference type="GO" id="GO:0005634">
    <property type="term" value="C:nucleus"/>
    <property type="evidence" value="ECO:0007669"/>
    <property type="project" value="TreeGrafter"/>
</dbReference>
<dbReference type="PRINTS" id="PR00503">
    <property type="entry name" value="BROMODOMAIN"/>
</dbReference>
<dbReference type="SMART" id="SM00297">
    <property type="entry name" value="BROMO"/>
    <property type="match status" value="1"/>
</dbReference>